<accession>A0A821Y495</accession>
<feature type="domain" description="Tc1-like transposase DDE" evidence="2">
    <location>
        <begin position="31"/>
        <end position="131"/>
    </location>
</feature>
<evidence type="ECO:0000313" key="3">
    <source>
        <dbReference type="EMBL" id="CAF4956641.1"/>
    </source>
</evidence>
<name>A0A821Y495_9NEOP</name>
<evidence type="ECO:0000256" key="1">
    <source>
        <dbReference type="SAM" id="MobiDB-lite"/>
    </source>
</evidence>
<dbReference type="Proteomes" id="UP000663880">
    <property type="component" value="Unassembled WGS sequence"/>
</dbReference>
<sequence length="212" mass="24309">MLVIVHSCSELGFIPDALLIYPAKKQTGDYHSKMNADNYQKWIKEKLLPNLPPQSVLVIDNASYHNKKNTKPILYDIIKKNKPNHVEFVLDKILEGQGHSVLRLPPYHPELNLIELLWGIIKGKVASQNAKFNIKNVEELFRKEAESITLNMFSAVWRKTREHEEKYVQLEPKVDNFTDSLIIKQGNSDSETSSSSSDESMRAVDEFINDSD</sequence>
<dbReference type="InterPro" id="IPR038717">
    <property type="entry name" value="Tc1-like_DDE_dom"/>
</dbReference>
<dbReference type="PANTHER" id="PTHR33939">
    <property type="entry name" value="PROTEIN CBG22215"/>
    <property type="match status" value="1"/>
</dbReference>
<dbReference type="InterPro" id="IPR036397">
    <property type="entry name" value="RNaseH_sf"/>
</dbReference>
<evidence type="ECO:0000259" key="2">
    <source>
        <dbReference type="Pfam" id="PF13358"/>
    </source>
</evidence>
<dbReference type="Pfam" id="PF13358">
    <property type="entry name" value="DDE_3"/>
    <property type="match status" value="1"/>
</dbReference>
<protein>
    <recommendedName>
        <fullName evidence="2">Tc1-like transposase DDE domain-containing protein</fullName>
    </recommendedName>
</protein>
<dbReference type="GO" id="GO:0003676">
    <property type="term" value="F:nucleic acid binding"/>
    <property type="evidence" value="ECO:0007669"/>
    <property type="project" value="InterPro"/>
</dbReference>
<gene>
    <name evidence="3" type="ORF">PMACD_LOCUS16285</name>
</gene>
<evidence type="ECO:0000313" key="4">
    <source>
        <dbReference type="Proteomes" id="UP000663880"/>
    </source>
</evidence>
<dbReference type="Gene3D" id="3.30.420.10">
    <property type="entry name" value="Ribonuclease H-like superfamily/Ribonuclease H"/>
    <property type="match status" value="1"/>
</dbReference>
<dbReference type="PANTHER" id="PTHR33939:SF1">
    <property type="entry name" value="DUF4371 DOMAIN-CONTAINING PROTEIN"/>
    <property type="match status" value="1"/>
</dbReference>
<reference evidence="3" key="1">
    <citation type="submission" date="2021-02" db="EMBL/GenBank/DDBJ databases">
        <authorList>
            <person name="Steward A R."/>
        </authorList>
    </citation>
    <scope>NUCLEOTIDE SEQUENCE</scope>
</reference>
<feature type="compositionally biased region" description="Low complexity" evidence="1">
    <location>
        <begin position="188"/>
        <end position="198"/>
    </location>
</feature>
<proteinExistence type="predicted"/>
<feature type="region of interest" description="Disordered" evidence="1">
    <location>
        <begin position="184"/>
        <end position="212"/>
    </location>
</feature>
<keyword evidence="4" id="KW-1185">Reference proteome</keyword>
<comment type="caution">
    <text evidence="3">The sequence shown here is derived from an EMBL/GenBank/DDBJ whole genome shotgun (WGS) entry which is preliminary data.</text>
</comment>
<organism evidence="3 4">
    <name type="scientific">Pieris macdunnoughi</name>
    <dbReference type="NCBI Taxonomy" id="345717"/>
    <lineage>
        <taxon>Eukaryota</taxon>
        <taxon>Metazoa</taxon>
        <taxon>Ecdysozoa</taxon>
        <taxon>Arthropoda</taxon>
        <taxon>Hexapoda</taxon>
        <taxon>Insecta</taxon>
        <taxon>Pterygota</taxon>
        <taxon>Neoptera</taxon>
        <taxon>Endopterygota</taxon>
        <taxon>Lepidoptera</taxon>
        <taxon>Glossata</taxon>
        <taxon>Ditrysia</taxon>
        <taxon>Papilionoidea</taxon>
        <taxon>Pieridae</taxon>
        <taxon>Pierinae</taxon>
        <taxon>Pieris</taxon>
    </lineage>
</organism>
<dbReference type="OrthoDB" id="2266637at2759"/>
<dbReference type="AlphaFoldDB" id="A0A821Y495"/>
<dbReference type="EMBL" id="CAJOBZ010000080">
    <property type="protein sequence ID" value="CAF4956641.1"/>
    <property type="molecule type" value="Genomic_DNA"/>
</dbReference>